<evidence type="ECO:0000256" key="1">
    <source>
        <dbReference type="SAM" id="MobiDB-lite"/>
    </source>
</evidence>
<keyword evidence="3" id="KW-1185">Reference proteome</keyword>
<protein>
    <submittedName>
        <fullName evidence="2">Uncharacterized protein</fullName>
    </submittedName>
</protein>
<dbReference type="Proteomes" id="UP001151760">
    <property type="component" value="Unassembled WGS sequence"/>
</dbReference>
<comment type="caution">
    <text evidence="2">The sequence shown here is derived from an EMBL/GenBank/DDBJ whole genome shotgun (WGS) entry which is preliminary data.</text>
</comment>
<organism evidence="2 3">
    <name type="scientific">Tanacetum coccineum</name>
    <dbReference type="NCBI Taxonomy" id="301880"/>
    <lineage>
        <taxon>Eukaryota</taxon>
        <taxon>Viridiplantae</taxon>
        <taxon>Streptophyta</taxon>
        <taxon>Embryophyta</taxon>
        <taxon>Tracheophyta</taxon>
        <taxon>Spermatophyta</taxon>
        <taxon>Magnoliopsida</taxon>
        <taxon>eudicotyledons</taxon>
        <taxon>Gunneridae</taxon>
        <taxon>Pentapetalae</taxon>
        <taxon>asterids</taxon>
        <taxon>campanulids</taxon>
        <taxon>Asterales</taxon>
        <taxon>Asteraceae</taxon>
        <taxon>Asteroideae</taxon>
        <taxon>Anthemideae</taxon>
        <taxon>Anthemidinae</taxon>
        <taxon>Tanacetum</taxon>
    </lineage>
</organism>
<gene>
    <name evidence="2" type="ORF">Tco_0975026</name>
</gene>
<dbReference type="EMBL" id="BQNB010016188">
    <property type="protein sequence ID" value="GJT48869.1"/>
    <property type="molecule type" value="Genomic_DNA"/>
</dbReference>
<evidence type="ECO:0000313" key="3">
    <source>
        <dbReference type="Proteomes" id="UP001151760"/>
    </source>
</evidence>
<name>A0ABQ5ED72_9ASTR</name>
<evidence type="ECO:0000313" key="2">
    <source>
        <dbReference type="EMBL" id="GJT48869.1"/>
    </source>
</evidence>
<proteinExistence type="predicted"/>
<feature type="compositionally biased region" description="Low complexity" evidence="1">
    <location>
        <begin position="40"/>
        <end position="54"/>
    </location>
</feature>
<sequence>MFDEYFKPPSVVSTTIFAATLPLPDTAMASSSTTIDQDAPSLSTSPTTKTTASPINSTNVEQLNNEEDAVLDSDTFTNLFAPPVTSSAESSERIVDTSNMHTFQQPQIYTRRWRKEHPLLTIIGNTSKLVSTRCQLATDAMWCDNALIIHVFSGFIYSYFIISHELSILNSMKYLQVYLKTSRAQIKQRSNTYTLWKSRCKSKLKSQAKRANVHHTYQLCAALLLKVKELKT</sequence>
<feature type="region of interest" description="Disordered" evidence="1">
    <location>
        <begin position="29"/>
        <end position="55"/>
    </location>
</feature>
<reference evidence="2" key="2">
    <citation type="submission" date="2022-01" db="EMBL/GenBank/DDBJ databases">
        <authorList>
            <person name="Yamashiro T."/>
            <person name="Shiraishi A."/>
            <person name="Satake H."/>
            <person name="Nakayama K."/>
        </authorList>
    </citation>
    <scope>NUCLEOTIDE SEQUENCE</scope>
</reference>
<reference evidence="2" key="1">
    <citation type="journal article" date="2022" name="Int. J. Mol. Sci.">
        <title>Draft Genome of Tanacetum Coccineum: Genomic Comparison of Closely Related Tanacetum-Family Plants.</title>
        <authorList>
            <person name="Yamashiro T."/>
            <person name="Shiraishi A."/>
            <person name="Nakayama K."/>
            <person name="Satake H."/>
        </authorList>
    </citation>
    <scope>NUCLEOTIDE SEQUENCE</scope>
</reference>
<accession>A0ABQ5ED72</accession>